<dbReference type="InterPro" id="IPR036409">
    <property type="entry name" value="Aldolase_II/adducin_N_sf"/>
</dbReference>
<name>A0ABU0BYV5_9HYPH</name>
<keyword evidence="2" id="KW-1185">Reference proteome</keyword>
<reference evidence="1 2" key="1">
    <citation type="submission" date="2023-07" db="EMBL/GenBank/DDBJ databases">
        <title>Genomic Encyclopedia of Type Strains, Phase IV (KMG-IV): sequencing the most valuable type-strain genomes for metagenomic binning, comparative biology and taxonomic classification.</title>
        <authorList>
            <person name="Goeker M."/>
        </authorList>
    </citation>
    <scope>NUCLEOTIDE SEQUENCE [LARGE SCALE GENOMIC DNA]</scope>
    <source>
        <strain evidence="1 2">DSM 1112</strain>
    </source>
</reference>
<protein>
    <submittedName>
        <fullName evidence="1">Ribulose-5-phosphate 4-epimerase/fuculose-1-phosphate aldolase</fullName>
    </submittedName>
</protein>
<gene>
    <name evidence="1" type="ORF">QO002_005652</name>
</gene>
<evidence type="ECO:0000313" key="1">
    <source>
        <dbReference type="EMBL" id="MDQ0323446.1"/>
    </source>
</evidence>
<comment type="caution">
    <text evidence="1">The sequence shown here is derived from an EMBL/GenBank/DDBJ whole genome shotgun (WGS) entry which is preliminary data.</text>
</comment>
<sequence>MQELALREALVEASRRSVTIGLNSGTVGNFSVRHGRAC</sequence>
<accession>A0ABU0BYV5</accession>
<proteinExistence type="predicted"/>
<evidence type="ECO:0000313" key="2">
    <source>
        <dbReference type="Proteomes" id="UP001230207"/>
    </source>
</evidence>
<organism evidence="1 2">
    <name type="scientific">Pararhizobium capsulatum DSM 1112</name>
    <dbReference type="NCBI Taxonomy" id="1121113"/>
    <lineage>
        <taxon>Bacteria</taxon>
        <taxon>Pseudomonadati</taxon>
        <taxon>Pseudomonadota</taxon>
        <taxon>Alphaproteobacteria</taxon>
        <taxon>Hyphomicrobiales</taxon>
        <taxon>Rhizobiaceae</taxon>
        <taxon>Rhizobium/Agrobacterium group</taxon>
        <taxon>Pararhizobium</taxon>
    </lineage>
</organism>
<dbReference type="SUPFAM" id="SSF53639">
    <property type="entry name" value="AraD/HMP-PK domain-like"/>
    <property type="match status" value="1"/>
</dbReference>
<dbReference type="EMBL" id="JAUSVF010000003">
    <property type="protein sequence ID" value="MDQ0323446.1"/>
    <property type="molecule type" value="Genomic_DNA"/>
</dbReference>
<dbReference type="Proteomes" id="UP001230207">
    <property type="component" value="Unassembled WGS sequence"/>
</dbReference>